<dbReference type="InterPro" id="IPR001005">
    <property type="entry name" value="SANT/Myb"/>
</dbReference>
<dbReference type="GO" id="GO:0005634">
    <property type="term" value="C:nucleus"/>
    <property type="evidence" value="ECO:0007669"/>
    <property type="project" value="UniProtKB-SubCell"/>
</dbReference>
<evidence type="ECO:0000259" key="7">
    <source>
        <dbReference type="PROSITE" id="PS50090"/>
    </source>
</evidence>
<dbReference type="InterPro" id="IPR009057">
    <property type="entry name" value="Homeodomain-like_sf"/>
</dbReference>
<dbReference type="SMART" id="SM00717">
    <property type="entry name" value="SANT"/>
    <property type="match status" value="2"/>
</dbReference>
<dbReference type="Pfam" id="PF00249">
    <property type="entry name" value="Myb_DNA-binding"/>
    <property type="match status" value="2"/>
</dbReference>
<name>A0A2P1END6_DIOKA</name>
<feature type="domain" description="Myb-like" evidence="7">
    <location>
        <begin position="9"/>
        <end position="62"/>
    </location>
</feature>
<dbReference type="CDD" id="cd00167">
    <property type="entry name" value="SANT"/>
    <property type="match status" value="2"/>
</dbReference>
<dbReference type="PROSITE" id="PS51294">
    <property type="entry name" value="HTH_MYB"/>
    <property type="match status" value="2"/>
</dbReference>
<feature type="domain" description="HTH myb-type" evidence="8">
    <location>
        <begin position="9"/>
        <end position="62"/>
    </location>
</feature>
<evidence type="ECO:0000256" key="3">
    <source>
        <dbReference type="ARBA" id="ARBA00023015"/>
    </source>
</evidence>
<keyword evidence="3" id="KW-0805">Transcription regulation</keyword>
<keyword evidence="5" id="KW-0804">Transcription</keyword>
<dbReference type="PANTHER" id="PTHR48000:SF67">
    <property type="entry name" value="MYB-LIKE DNA-BINDING DOMAIN CONTAINING PROTEIN, EXPRESSED"/>
    <property type="match status" value="1"/>
</dbReference>
<protein>
    <submittedName>
        <fullName evidence="9">Transcription factor MYB11</fullName>
    </submittedName>
</protein>
<evidence type="ECO:0000256" key="6">
    <source>
        <dbReference type="ARBA" id="ARBA00023242"/>
    </source>
</evidence>
<dbReference type="SUPFAM" id="SSF46689">
    <property type="entry name" value="Homeodomain-like"/>
    <property type="match status" value="1"/>
</dbReference>
<keyword evidence="4" id="KW-0238">DNA-binding</keyword>
<accession>A0A2P1END6</accession>
<feature type="domain" description="HTH myb-type" evidence="8">
    <location>
        <begin position="63"/>
        <end position="117"/>
    </location>
</feature>
<keyword evidence="6" id="KW-0539">Nucleus</keyword>
<evidence type="ECO:0000256" key="5">
    <source>
        <dbReference type="ARBA" id="ARBA00023163"/>
    </source>
</evidence>
<dbReference type="PANTHER" id="PTHR48000">
    <property type="entry name" value="OS09G0431300 PROTEIN"/>
    <property type="match status" value="1"/>
</dbReference>
<feature type="domain" description="Myb-like" evidence="7">
    <location>
        <begin position="63"/>
        <end position="113"/>
    </location>
</feature>
<evidence type="ECO:0000256" key="2">
    <source>
        <dbReference type="ARBA" id="ARBA00022737"/>
    </source>
</evidence>
<dbReference type="PROSITE" id="PS50090">
    <property type="entry name" value="MYB_LIKE"/>
    <property type="match status" value="2"/>
</dbReference>
<dbReference type="InterPro" id="IPR017930">
    <property type="entry name" value="Myb_dom"/>
</dbReference>
<dbReference type="EMBL" id="KY849605">
    <property type="protein sequence ID" value="AVL95368.1"/>
    <property type="molecule type" value="mRNA"/>
</dbReference>
<dbReference type="FunFam" id="1.10.10.60:FF:000015">
    <property type="entry name" value="Transcription factor RAX3"/>
    <property type="match status" value="1"/>
</dbReference>
<evidence type="ECO:0000256" key="4">
    <source>
        <dbReference type="ARBA" id="ARBA00023125"/>
    </source>
</evidence>
<comment type="subcellular location">
    <subcellularLocation>
        <location evidence="1">Nucleus</location>
    </subcellularLocation>
</comment>
<proteinExistence type="evidence at transcript level"/>
<dbReference type="GO" id="GO:0003677">
    <property type="term" value="F:DNA binding"/>
    <property type="evidence" value="ECO:0007669"/>
    <property type="project" value="UniProtKB-KW"/>
</dbReference>
<sequence length="292" mass="31880">MGRAPCCDKTKVKKGPWSPEEDAALRDYLQKHGTGGNWIALPRKAGLKRCGKSCRLRWLNYLRPDIKHGGFTEEEDNIICTLYSELGSRWSVIAAQLPGRTDNDVKNHWNTKLKKKTKKQMAAAAAETNTAATINHHQNPDTNILNLQNSTPPSMAFSALLNDQISSPSVSPVTSATVAYGLSTIDTQSFLHHQIHYPLPDLADLSGFRATMKTTHGAPSSEDLTSFLGFSVTMDGNYMPLSGISGSENDGVFMDFGTAVLPCENTISGIWSQESTISEIGATYTNPRGLYI</sequence>
<reference evidence="9" key="2">
    <citation type="journal article" date="2018" name="J. Exp. Bot.">
        <title>A transcription factor network responsive to high CO2/hypoxia is involved in deastringency in persimmon fruit.</title>
        <authorList>
            <person name="Zhu Q.-g."/>
            <person name="Gong Z.-y."/>
            <person name="Wang M.-m."/>
            <person name="Li X."/>
            <person name="Grierson D."/>
            <person name="Yin X.-r."/>
            <person name="Chen K.-s."/>
        </authorList>
    </citation>
    <scope>NUCLEOTIDE SEQUENCE</scope>
</reference>
<evidence type="ECO:0000259" key="8">
    <source>
        <dbReference type="PROSITE" id="PS51294"/>
    </source>
</evidence>
<keyword evidence="2" id="KW-0677">Repeat</keyword>
<reference evidence="9" key="1">
    <citation type="submission" date="2017-03" db="EMBL/GenBank/DDBJ databases">
        <authorList>
            <person name="Afonso C.L."/>
            <person name="Miller P.J."/>
            <person name="Scott M.A."/>
            <person name="Spackman E."/>
            <person name="Goraichik I."/>
            <person name="Dimitrov K.M."/>
            <person name="Suarez D.L."/>
            <person name="Swayne D.E."/>
        </authorList>
    </citation>
    <scope>NUCLEOTIDE SEQUENCE</scope>
</reference>
<organism evidence="9">
    <name type="scientific">Diospyros kaki</name>
    <name type="common">Kaki persimmon</name>
    <name type="synonym">Diospyros chinensis</name>
    <dbReference type="NCBI Taxonomy" id="35925"/>
    <lineage>
        <taxon>Eukaryota</taxon>
        <taxon>Viridiplantae</taxon>
        <taxon>Streptophyta</taxon>
        <taxon>Embryophyta</taxon>
        <taxon>Tracheophyta</taxon>
        <taxon>Spermatophyta</taxon>
        <taxon>Magnoliopsida</taxon>
        <taxon>eudicotyledons</taxon>
        <taxon>Gunneridae</taxon>
        <taxon>Pentapetalae</taxon>
        <taxon>asterids</taxon>
        <taxon>Ericales</taxon>
        <taxon>Ebenaceae</taxon>
        <taxon>Diospyros</taxon>
    </lineage>
</organism>
<dbReference type="Gene3D" id="1.10.10.60">
    <property type="entry name" value="Homeodomain-like"/>
    <property type="match status" value="2"/>
</dbReference>
<evidence type="ECO:0000256" key="1">
    <source>
        <dbReference type="ARBA" id="ARBA00004123"/>
    </source>
</evidence>
<evidence type="ECO:0000313" key="9">
    <source>
        <dbReference type="EMBL" id="AVL95368.1"/>
    </source>
</evidence>
<dbReference type="AlphaFoldDB" id="A0A2P1END6"/>